<keyword evidence="1" id="KW-0732">Signal</keyword>
<feature type="signal peptide" evidence="1">
    <location>
        <begin position="1"/>
        <end position="19"/>
    </location>
</feature>
<evidence type="ECO:0000256" key="1">
    <source>
        <dbReference type="SAM" id="SignalP"/>
    </source>
</evidence>
<feature type="chain" id="PRO_5015681889" evidence="1">
    <location>
        <begin position="20"/>
        <end position="156"/>
    </location>
</feature>
<dbReference type="Proteomes" id="UP000245909">
    <property type="component" value="Unassembled WGS sequence"/>
</dbReference>
<proteinExistence type="predicted"/>
<organism evidence="2 3">
    <name type="scientific">Alitibacter langaaensis DSM 22999</name>
    <dbReference type="NCBI Taxonomy" id="1122935"/>
    <lineage>
        <taxon>Bacteria</taxon>
        <taxon>Pseudomonadati</taxon>
        <taxon>Pseudomonadota</taxon>
        <taxon>Gammaproteobacteria</taxon>
        <taxon>Pasteurellales</taxon>
        <taxon>Pasteurellaceae</taxon>
        <taxon>Alitibacter</taxon>
    </lineage>
</organism>
<name>A0A2U0SK89_9PAST</name>
<dbReference type="AlphaFoldDB" id="A0A2U0SK89"/>
<dbReference type="RefSeq" id="WP_116632504.1">
    <property type="nucleotide sequence ID" value="NZ_QENU01000021.1"/>
</dbReference>
<evidence type="ECO:0000313" key="2">
    <source>
        <dbReference type="EMBL" id="PVX31757.1"/>
    </source>
</evidence>
<accession>A0A2U0SK89</accession>
<sequence length="156" mass="17240">MKKQLIFSLGLMATFAASAVETPADSDNSPIAALRVFDISGTNAKALEGNELSRSKPREVCLLVGNVPVQDSNTLVQYLQAPAKTKIEMPANMAKVEAENNGQNFLISKTITKAEMPNNRAVFCWRFTKKDPLGEYKLDVQFNDIVFKGLKFKVLK</sequence>
<gene>
    <name evidence="2" type="ORF">C8D76_1213</name>
</gene>
<dbReference type="EMBL" id="QENU01000021">
    <property type="protein sequence ID" value="PVX31757.1"/>
    <property type="molecule type" value="Genomic_DNA"/>
</dbReference>
<reference evidence="2 3" key="1">
    <citation type="submission" date="2018-05" db="EMBL/GenBank/DDBJ databases">
        <title>Genomic Encyclopedia of Type Strains, Phase IV (KMG-IV): sequencing the most valuable type-strain genomes for metagenomic binning, comparative biology and taxonomic classification.</title>
        <authorList>
            <person name="Goeker M."/>
        </authorList>
    </citation>
    <scope>NUCLEOTIDE SEQUENCE [LARGE SCALE GENOMIC DNA]</scope>
    <source>
        <strain evidence="2 3">DSM 22999</strain>
    </source>
</reference>
<protein>
    <submittedName>
        <fullName evidence="2">Uncharacterized protein</fullName>
    </submittedName>
</protein>
<dbReference type="OrthoDB" id="8613971at2"/>
<comment type="caution">
    <text evidence="2">The sequence shown here is derived from an EMBL/GenBank/DDBJ whole genome shotgun (WGS) entry which is preliminary data.</text>
</comment>
<keyword evidence="3" id="KW-1185">Reference proteome</keyword>
<evidence type="ECO:0000313" key="3">
    <source>
        <dbReference type="Proteomes" id="UP000245909"/>
    </source>
</evidence>